<dbReference type="Proteomes" id="UP000288293">
    <property type="component" value="Unassembled WGS sequence"/>
</dbReference>
<organism evidence="6 7">
    <name type="scientific">Aliidiomarina minuta</name>
    <dbReference type="NCBI Taxonomy" id="880057"/>
    <lineage>
        <taxon>Bacteria</taxon>
        <taxon>Pseudomonadati</taxon>
        <taxon>Pseudomonadota</taxon>
        <taxon>Gammaproteobacteria</taxon>
        <taxon>Alteromonadales</taxon>
        <taxon>Idiomarinaceae</taxon>
        <taxon>Aliidiomarina</taxon>
    </lineage>
</organism>
<feature type="domain" description="HTH lysR-type" evidence="5">
    <location>
        <begin position="46"/>
        <end position="103"/>
    </location>
</feature>
<evidence type="ECO:0000256" key="3">
    <source>
        <dbReference type="ARBA" id="ARBA00023125"/>
    </source>
</evidence>
<reference evidence="6 7" key="1">
    <citation type="journal article" date="2011" name="Front. Microbiol.">
        <title>Genomic signatures of strain selection and enhancement in Bacillus atrophaeus var. globigii, a historical biowarfare simulant.</title>
        <authorList>
            <person name="Gibbons H.S."/>
            <person name="Broomall S.M."/>
            <person name="McNew L.A."/>
            <person name="Daligault H."/>
            <person name="Chapman C."/>
            <person name="Bruce D."/>
            <person name="Karavis M."/>
            <person name="Krepps M."/>
            <person name="McGregor P.A."/>
            <person name="Hong C."/>
            <person name="Park K.H."/>
            <person name="Akmal A."/>
            <person name="Feldman A."/>
            <person name="Lin J.S."/>
            <person name="Chang W.E."/>
            <person name="Higgs B.W."/>
            <person name="Demirev P."/>
            <person name="Lindquist J."/>
            <person name="Liem A."/>
            <person name="Fochler E."/>
            <person name="Read T.D."/>
            <person name="Tapia R."/>
            <person name="Johnson S."/>
            <person name="Bishop-Lilly K.A."/>
            <person name="Detter C."/>
            <person name="Han C."/>
            <person name="Sozhamannan S."/>
            <person name="Rosenzweig C.N."/>
            <person name="Skowronski E.W."/>
        </authorList>
    </citation>
    <scope>NUCLEOTIDE SEQUENCE [LARGE SCALE GENOMIC DNA]</scope>
    <source>
        <strain evidence="6 7">MLST1</strain>
    </source>
</reference>
<evidence type="ECO:0000313" key="6">
    <source>
        <dbReference type="EMBL" id="RUO24440.1"/>
    </source>
</evidence>
<name>A0A432W4Q6_9GAMM</name>
<dbReference type="GO" id="GO:0003700">
    <property type="term" value="F:DNA-binding transcription factor activity"/>
    <property type="evidence" value="ECO:0007669"/>
    <property type="project" value="InterPro"/>
</dbReference>
<dbReference type="InterPro" id="IPR005119">
    <property type="entry name" value="LysR_subst-bd"/>
</dbReference>
<keyword evidence="2" id="KW-0805">Transcription regulation</keyword>
<dbReference type="SUPFAM" id="SSF53850">
    <property type="entry name" value="Periplasmic binding protein-like II"/>
    <property type="match status" value="1"/>
</dbReference>
<dbReference type="PANTHER" id="PTHR30579">
    <property type="entry name" value="TRANSCRIPTIONAL REGULATOR"/>
    <property type="match status" value="1"/>
</dbReference>
<dbReference type="Gene3D" id="3.40.190.10">
    <property type="entry name" value="Periplasmic binding protein-like II"/>
    <property type="match status" value="2"/>
</dbReference>
<keyword evidence="4" id="KW-0804">Transcription</keyword>
<accession>A0A432W4Q6</accession>
<dbReference type="FunFam" id="1.10.10.10:FF:000001">
    <property type="entry name" value="LysR family transcriptional regulator"/>
    <property type="match status" value="1"/>
</dbReference>
<comment type="similarity">
    <text evidence="1">Belongs to the LysR transcriptional regulatory family.</text>
</comment>
<dbReference type="PANTHER" id="PTHR30579:SF7">
    <property type="entry name" value="HTH-TYPE TRANSCRIPTIONAL REGULATOR LRHA-RELATED"/>
    <property type="match status" value="1"/>
</dbReference>
<dbReference type="PRINTS" id="PR00039">
    <property type="entry name" value="HTHLYSR"/>
</dbReference>
<dbReference type="Pfam" id="PF00126">
    <property type="entry name" value="HTH_1"/>
    <property type="match status" value="1"/>
</dbReference>
<dbReference type="InterPro" id="IPR036388">
    <property type="entry name" value="WH-like_DNA-bd_sf"/>
</dbReference>
<dbReference type="SUPFAM" id="SSF46785">
    <property type="entry name" value="Winged helix' DNA-binding domain"/>
    <property type="match status" value="1"/>
</dbReference>
<evidence type="ECO:0000256" key="1">
    <source>
        <dbReference type="ARBA" id="ARBA00009437"/>
    </source>
</evidence>
<dbReference type="GO" id="GO:0003677">
    <property type="term" value="F:DNA binding"/>
    <property type="evidence" value="ECO:0007669"/>
    <property type="project" value="UniProtKB-KW"/>
</dbReference>
<dbReference type="EMBL" id="PIPL01000002">
    <property type="protein sequence ID" value="RUO24440.1"/>
    <property type="molecule type" value="Genomic_DNA"/>
</dbReference>
<protein>
    <submittedName>
        <fullName evidence="6">LysR family transcriptional regulator</fullName>
    </submittedName>
</protein>
<evidence type="ECO:0000256" key="2">
    <source>
        <dbReference type="ARBA" id="ARBA00023015"/>
    </source>
</evidence>
<dbReference type="InterPro" id="IPR036390">
    <property type="entry name" value="WH_DNA-bd_sf"/>
</dbReference>
<dbReference type="Pfam" id="PF03466">
    <property type="entry name" value="LysR_substrate"/>
    <property type="match status" value="1"/>
</dbReference>
<dbReference type="PROSITE" id="PS50931">
    <property type="entry name" value="HTH_LYSR"/>
    <property type="match status" value="1"/>
</dbReference>
<evidence type="ECO:0000256" key="4">
    <source>
        <dbReference type="ARBA" id="ARBA00023163"/>
    </source>
</evidence>
<evidence type="ECO:0000259" key="5">
    <source>
        <dbReference type="PROSITE" id="PS50931"/>
    </source>
</evidence>
<keyword evidence="3" id="KW-0238">DNA-binding</keyword>
<sequence>MFRFNADYKACPTGQQIKMANNRIIKINKGWPLITEANRISSMKHISTDNLRAFVTVVDLQSYTLAGERLGRSQPAISLQLKRLEQQLNARLLQRQGNRIRLTTAGQELYPSAQQLLSLNDQIIAQFSESALTGEVRLGIPSEFASTLLPSILGQFAASYPQVTLQVTSGLSRDLRLGASRGHFDVILSVAESAPEDAVLIKNDSLVWVAGNPDYKTQFPLPLVLAPEGCIYRRRALQSLRLQERGQSADPAGVKHDNFRITYTNSDLAGISSALRSNLGITVLARSSVPMELHELRLSSLPELGEIGIYIERHGHAGNLAADHLISYIQEALQH</sequence>
<keyword evidence="7" id="KW-1185">Reference proteome</keyword>
<dbReference type="InterPro" id="IPR050176">
    <property type="entry name" value="LTTR"/>
</dbReference>
<gene>
    <name evidence="6" type="ORF">CWE09_11295</name>
</gene>
<dbReference type="Gene3D" id="1.10.10.10">
    <property type="entry name" value="Winged helix-like DNA-binding domain superfamily/Winged helix DNA-binding domain"/>
    <property type="match status" value="1"/>
</dbReference>
<dbReference type="InterPro" id="IPR000847">
    <property type="entry name" value="LysR_HTH_N"/>
</dbReference>
<dbReference type="AlphaFoldDB" id="A0A432W4Q6"/>
<comment type="caution">
    <text evidence="6">The sequence shown here is derived from an EMBL/GenBank/DDBJ whole genome shotgun (WGS) entry which is preliminary data.</text>
</comment>
<evidence type="ECO:0000313" key="7">
    <source>
        <dbReference type="Proteomes" id="UP000288293"/>
    </source>
</evidence>
<proteinExistence type="inferred from homology"/>